<gene>
    <name evidence="2" type="primary">CEG1_19</name>
    <name evidence="2" type="ORF">PGTUg99_035458</name>
</gene>
<evidence type="ECO:0000256" key="1">
    <source>
        <dbReference type="SAM" id="MobiDB-lite"/>
    </source>
</evidence>
<feature type="compositionally biased region" description="Acidic residues" evidence="1">
    <location>
        <begin position="203"/>
        <end position="214"/>
    </location>
</feature>
<dbReference type="Proteomes" id="UP000325313">
    <property type="component" value="Unassembled WGS sequence"/>
</dbReference>
<reference evidence="2 3" key="1">
    <citation type="submission" date="2019-05" db="EMBL/GenBank/DDBJ databases">
        <title>Emergence of the Ug99 lineage of the wheat stem rust pathogen through somatic hybridization.</title>
        <authorList>
            <person name="Li F."/>
            <person name="Upadhyaya N.M."/>
            <person name="Sperschneider J."/>
            <person name="Matny O."/>
            <person name="Nguyen-Phuc H."/>
            <person name="Mago R."/>
            <person name="Raley C."/>
            <person name="Miller M.E."/>
            <person name="Silverstein K.A.T."/>
            <person name="Henningsen E."/>
            <person name="Hirsch C.D."/>
            <person name="Visser B."/>
            <person name="Pretorius Z.A."/>
            <person name="Steffenson B.J."/>
            <person name="Schwessinger B."/>
            <person name="Dodds P.N."/>
            <person name="Figueroa M."/>
        </authorList>
    </citation>
    <scope>NUCLEOTIDE SEQUENCE [LARGE SCALE GENOMIC DNA]</scope>
    <source>
        <strain evidence="2 3">Ug99</strain>
    </source>
</reference>
<dbReference type="EMBL" id="VDEP01000438">
    <property type="protein sequence ID" value="KAA1083511.1"/>
    <property type="molecule type" value="Genomic_DNA"/>
</dbReference>
<protein>
    <submittedName>
        <fullName evidence="2">Dcp1p-Dcp2p decapping enzyme complex alpha subunit</fullName>
    </submittedName>
</protein>
<feature type="region of interest" description="Disordered" evidence="1">
    <location>
        <begin position="149"/>
        <end position="176"/>
    </location>
</feature>
<feature type="region of interest" description="Disordered" evidence="1">
    <location>
        <begin position="87"/>
        <end position="114"/>
    </location>
</feature>
<proteinExistence type="predicted"/>
<evidence type="ECO:0000313" key="3">
    <source>
        <dbReference type="Proteomes" id="UP000325313"/>
    </source>
</evidence>
<comment type="caution">
    <text evidence="2">The sequence shown here is derived from an EMBL/GenBank/DDBJ whole genome shotgun (WGS) entry which is preliminary data.</text>
</comment>
<evidence type="ECO:0000313" key="2">
    <source>
        <dbReference type="EMBL" id="KAA1083511.1"/>
    </source>
</evidence>
<organism evidence="2 3">
    <name type="scientific">Puccinia graminis f. sp. tritici</name>
    <dbReference type="NCBI Taxonomy" id="56615"/>
    <lineage>
        <taxon>Eukaryota</taxon>
        <taxon>Fungi</taxon>
        <taxon>Dikarya</taxon>
        <taxon>Basidiomycota</taxon>
        <taxon>Pucciniomycotina</taxon>
        <taxon>Pucciniomycetes</taxon>
        <taxon>Pucciniales</taxon>
        <taxon>Pucciniaceae</taxon>
        <taxon>Puccinia</taxon>
    </lineage>
</organism>
<name>A0A5B0N2R1_PUCGR</name>
<sequence length="214" mass="23307">MTDVEQAKISVNELGGLLLQALATAPSGVDTKNFDYSVSQPLDDMTGIPTLGKVTTVIQTALSKISSVGQLPPGTIPSDIEMSVQAMKTQPRTRYMPPQKRQDEPNHQSSNNLPKFSVKQATFYKGKGYWYANCNTYWEDVCHGLVEAPPSNHNDTGSRSLPPNRPPPPQSNNQLNGRIRKIDIPEANDVTVLLDSGSTINPEDTDTNGDNGDQ</sequence>
<dbReference type="AlphaFoldDB" id="A0A5B0N2R1"/>
<feature type="region of interest" description="Disordered" evidence="1">
    <location>
        <begin position="193"/>
        <end position="214"/>
    </location>
</feature>
<accession>A0A5B0N2R1</accession>